<evidence type="ECO:0000313" key="3">
    <source>
        <dbReference type="Proteomes" id="UP000076837"/>
    </source>
</evidence>
<feature type="compositionally biased region" description="Polar residues" evidence="1">
    <location>
        <begin position="361"/>
        <end position="370"/>
    </location>
</feature>
<feature type="compositionally biased region" description="Basic residues" evidence="1">
    <location>
        <begin position="90"/>
        <end position="103"/>
    </location>
</feature>
<feature type="region of interest" description="Disordered" evidence="1">
    <location>
        <begin position="263"/>
        <end position="316"/>
    </location>
</feature>
<dbReference type="AlphaFoldDB" id="A0A163E799"/>
<name>A0A163E799_DIDRA</name>
<gene>
    <name evidence="2" type="ORF">ST47_g5336</name>
</gene>
<feature type="compositionally biased region" description="Polar residues" evidence="1">
    <location>
        <begin position="170"/>
        <end position="180"/>
    </location>
</feature>
<sequence>MYDDTLDSEIISQGPRTARYAVHESTHRHSPSADGISDASPYATHPPNTVSPLPSPRPQEFQYRITPDGWKATSVAAWRSADAHSDSRGKVKPKSKSKSKSKARLSTTSPTTPSTTSPTTPFERDTASTNIRDRGRKRKKSFKLRQSANKRKTKTSDNRTERRKKETFQDQELQPQNPGNFKSEINRTRKAERQRYPHSPVDGHTAISISAMYDVHQLIASLSHDPYPRTPTLGRGMQHSSGLGRQGTFPSTATQRRAACLLGGGGMDIHKQKTNRKDSEDPKDREDVQDTGTGMTGSRGRASRLGEGRNRQASRLRRSDRIDFDFEAEDGVGGGYISSRGKRRLDNNHHHHHHHHHDNGPSKTVSSNPRSALHALDATSRRIIPPPTTRRSKDADVDAPPRTADSHSHPHPHPHLQTNPPCKAHTATKQPYATPEDDKQ</sequence>
<proteinExistence type="predicted"/>
<dbReference type="Proteomes" id="UP000076837">
    <property type="component" value="Unassembled WGS sequence"/>
</dbReference>
<feature type="region of interest" description="Disordered" evidence="1">
    <location>
        <begin position="80"/>
        <end position="203"/>
    </location>
</feature>
<evidence type="ECO:0000256" key="1">
    <source>
        <dbReference type="SAM" id="MobiDB-lite"/>
    </source>
</evidence>
<feature type="compositionally biased region" description="Basic and acidic residues" evidence="1">
    <location>
        <begin position="154"/>
        <end position="168"/>
    </location>
</feature>
<organism evidence="2 3">
    <name type="scientific">Didymella rabiei</name>
    <name type="common">Chickpea ascochyta blight fungus</name>
    <name type="synonym">Mycosphaerella rabiei</name>
    <dbReference type="NCBI Taxonomy" id="5454"/>
    <lineage>
        <taxon>Eukaryota</taxon>
        <taxon>Fungi</taxon>
        <taxon>Dikarya</taxon>
        <taxon>Ascomycota</taxon>
        <taxon>Pezizomycotina</taxon>
        <taxon>Dothideomycetes</taxon>
        <taxon>Pleosporomycetidae</taxon>
        <taxon>Pleosporales</taxon>
        <taxon>Pleosporineae</taxon>
        <taxon>Didymellaceae</taxon>
        <taxon>Ascochyta</taxon>
    </lineage>
</organism>
<feature type="compositionally biased region" description="Basic residues" evidence="1">
    <location>
        <begin position="134"/>
        <end position="153"/>
    </location>
</feature>
<accession>A0A163E799</accession>
<feature type="compositionally biased region" description="Low complexity" evidence="1">
    <location>
        <begin position="106"/>
        <end position="121"/>
    </location>
</feature>
<comment type="caution">
    <text evidence="2">The sequence shown here is derived from an EMBL/GenBank/DDBJ whole genome shotgun (WGS) entry which is preliminary data.</text>
</comment>
<reference evidence="2 3" key="1">
    <citation type="journal article" date="2016" name="Sci. Rep.">
        <title>Draft genome sequencing and secretome analysis of fungal phytopathogen Ascochyta rabiei provides insight into the necrotrophic effector repertoire.</title>
        <authorList>
            <person name="Verma S."/>
            <person name="Gazara R.K."/>
            <person name="Nizam S."/>
            <person name="Parween S."/>
            <person name="Chattopadhyay D."/>
            <person name="Verma P.K."/>
        </authorList>
    </citation>
    <scope>NUCLEOTIDE SEQUENCE [LARGE SCALE GENOMIC DNA]</scope>
    <source>
        <strain evidence="2 3">ArDII</strain>
    </source>
</reference>
<protein>
    <submittedName>
        <fullName evidence="2">Uncharacterized protein</fullName>
    </submittedName>
</protein>
<keyword evidence="3" id="KW-1185">Reference proteome</keyword>
<feature type="region of interest" description="Disordered" evidence="1">
    <location>
        <begin position="1"/>
        <end position="67"/>
    </location>
</feature>
<feature type="compositionally biased region" description="Basic and acidic residues" evidence="1">
    <location>
        <begin position="184"/>
        <end position="195"/>
    </location>
</feature>
<feature type="region of interest" description="Disordered" evidence="1">
    <location>
        <begin position="328"/>
        <end position="440"/>
    </location>
</feature>
<evidence type="ECO:0000313" key="2">
    <source>
        <dbReference type="EMBL" id="KZM23553.1"/>
    </source>
</evidence>
<dbReference type="EMBL" id="JYNV01000193">
    <property type="protein sequence ID" value="KZM23553.1"/>
    <property type="molecule type" value="Genomic_DNA"/>
</dbReference>
<feature type="compositionally biased region" description="Basic and acidic residues" evidence="1">
    <location>
        <begin position="268"/>
        <end position="288"/>
    </location>
</feature>